<dbReference type="EMBL" id="CP031124">
    <property type="protein sequence ID" value="AXF84338.1"/>
    <property type="molecule type" value="Genomic_DNA"/>
</dbReference>
<dbReference type="KEGG" id="hyf:DTO96_100040"/>
<dbReference type="GO" id="GO:0005829">
    <property type="term" value="C:cytosol"/>
    <property type="evidence" value="ECO:0007669"/>
    <property type="project" value="TreeGrafter"/>
</dbReference>
<comment type="similarity">
    <text evidence="1">Belongs to the UPF0246 family.</text>
</comment>
<reference evidence="3" key="1">
    <citation type="submission" date="2018-07" db="EMBL/GenBank/DDBJ databases">
        <authorList>
            <person name="Kim H."/>
        </authorList>
    </citation>
    <scope>NUCLEOTIDE SEQUENCE [LARGE SCALE GENOMIC DNA]</scope>
    <source>
        <strain evidence="3">F02</strain>
    </source>
</reference>
<dbReference type="Proteomes" id="UP000252182">
    <property type="component" value="Chromosome"/>
</dbReference>
<evidence type="ECO:0000313" key="3">
    <source>
        <dbReference type="Proteomes" id="UP000252182"/>
    </source>
</evidence>
<evidence type="ECO:0000256" key="1">
    <source>
        <dbReference type="HAMAP-Rule" id="MF_00652"/>
    </source>
</evidence>
<gene>
    <name evidence="2" type="ORF">DTO96_100040</name>
</gene>
<organism evidence="2 3">
    <name type="scientific">Ephemeroptericola cinctiostellae</name>
    <dbReference type="NCBI Taxonomy" id="2268024"/>
    <lineage>
        <taxon>Bacteria</taxon>
        <taxon>Pseudomonadati</taxon>
        <taxon>Pseudomonadota</taxon>
        <taxon>Betaproteobacteria</taxon>
        <taxon>Burkholderiales</taxon>
        <taxon>Burkholderiaceae</taxon>
        <taxon>Ephemeroptericola</taxon>
    </lineage>
</organism>
<dbReference type="PANTHER" id="PTHR30283">
    <property type="entry name" value="PEROXIDE STRESS RESPONSE PROTEIN YAAA"/>
    <property type="match status" value="1"/>
</dbReference>
<dbReference type="Pfam" id="PF03883">
    <property type="entry name" value="H2O2_YaaD"/>
    <property type="match status" value="1"/>
</dbReference>
<proteinExistence type="inferred from homology"/>
<dbReference type="InterPro" id="IPR005583">
    <property type="entry name" value="YaaA"/>
</dbReference>
<sequence length="263" mass="29737">MLIVLSPAKSLDFDTPPHIKTATQPQFVEQSTELIKLLRAYDVPALAQLMHLSDKLATLNVARNNEWQPTFDAESAKQAILAFNGDVYDGFNASTLSGKELNVAQGHVRILSGLYGLLRPLDFMRAYRLEMGTALANDKGANLYAFWGEALAAQLNEVLSTHKSKHLINLASDEYFKAVSLKTLQYPVIQPVFQDEKNGQYKIISFFAKRARGVMARWLVQHKISKPELLKDFSEEGYRFLEEKKGKHGATQLVFVRDEQKHR</sequence>
<dbReference type="AlphaFoldDB" id="A0A345D7K0"/>
<evidence type="ECO:0000313" key="2">
    <source>
        <dbReference type="EMBL" id="AXF84338.1"/>
    </source>
</evidence>
<dbReference type="OrthoDB" id="9777133at2"/>
<dbReference type="RefSeq" id="WP_114561656.1">
    <property type="nucleotide sequence ID" value="NZ_CP031124.1"/>
</dbReference>
<protein>
    <recommendedName>
        <fullName evidence="1">UPF0246 protein DTO96_100040</fullName>
    </recommendedName>
</protein>
<accession>A0A345D7K0</accession>
<dbReference type="PANTHER" id="PTHR30283:SF4">
    <property type="entry name" value="PEROXIDE STRESS RESISTANCE PROTEIN YAAA"/>
    <property type="match status" value="1"/>
</dbReference>
<keyword evidence="3" id="KW-1185">Reference proteome</keyword>
<dbReference type="GO" id="GO:0033194">
    <property type="term" value="P:response to hydroperoxide"/>
    <property type="evidence" value="ECO:0007669"/>
    <property type="project" value="TreeGrafter"/>
</dbReference>
<dbReference type="NCBIfam" id="NF002542">
    <property type="entry name" value="PRK02101.1-3"/>
    <property type="match status" value="1"/>
</dbReference>
<dbReference type="HAMAP" id="MF_00652">
    <property type="entry name" value="UPF0246"/>
    <property type="match status" value="1"/>
</dbReference>
<name>A0A345D7K0_9BURK</name>